<dbReference type="SUPFAM" id="SSF51261">
    <property type="entry name" value="Duplicated hybrid motif"/>
    <property type="match status" value="1"/>
</dbReference>
<dbReference type="PANTHER" id="PTHR21666">
    <property type="entry name" value="PEPTIDASE-RELATED"/>
    <property type="match status" value="1"/>
</dbReference>
<dbReference type="PANTHER" id="PTHR21666:SF285">
    <property type="entry name" value="M23 FAMILY METALLOPEPTIDASE"/>
    <property type="match status" value="1"/>
</dbReference>
<dbReference type="Proteomes" id="UP000307790">
    <property type="component" value="Unassembled WGS sequence"/>
</dbReference>
<dbReference type="InterPro" id="IPR011055">
    <property type="entry name" value="Dup_hybrid_motif"/>
</dbReference>
<keyword evidence="4" id="KW-1185">Reference proteome</keyword>
<comment type="caution">
    <text evidence="3">The sequence shown here is derived from an EMBL/GenBank/DDBJ whole genome shotgun (WGS) entry which is preliminary data.</text>
</comment>
<protein>
    <submittedName>
        <fullName evidence="3">M23 family metallopeptidase</fullName>
    </submittedName>
</protein>
<accession>A0A5R9IMC2</accession>
<name>A0A5R9IMC2_9GAMM</name>
<dbReference type="FunFam" id="2.70.70.10:FF:000019">
    <property type="entry name" value="M23 family peptidase"/>
    <property type="match status" value="1"/>
</dbReference>
<dbReference type="OrthoDB" id="9805070at2"/>
<dbReference type="InterPro" id="IPR016047">
    <property type="entry name" value="M23ase_b-sheet_dom"/>
</dbReference>
<evidence type="ECO:0000313" key="4">
    <source>
        <dbReference type="Proteomes" id="UP000307790"/>
    </source>
</evidence>
<dbReference type="CDD" id="cd12797">
    <property type="entry name" value="M23_peptidase"/>
    <property type="match status" value="1"/>
</dbReference>
<feature type="domain" description="M23ase beta-sheet core" evidence="2">
    <location>
        <begin position="182"/>
        <end position="277"/>
    </location>
</feature>
<feature type="signal peptide" evidence="1">
    <location>
        <begin position="1"/>
        <end position="33"/>
    </location>
</feature>
<feature type="chain" id="PRO_5024402435" evidence="1">
    <location>
        <begin position="34"/>
        <end position="290"/>
    </location>
</feature>
<evidence type="ECO:0000256" key="1">
    <source>
        <dbReference type="SAM" id="SignalP"/>
    </source>
</evidence>
<dbReference type="GO" id="GO:0004222">
    <property type="term" value="F:metalloendopeptidase activity"/>
    <property type="evidence" value="ECO:0007669"/>
    <property type="project" value="TreeGrafter"/>
</dbReference>
<dbReference type="EMBL" id="VCBC01000005">
    <property type="protein sequence ID" value="TLU66422.1"/>
    <property type="molecule type" value="Genomic_DNA"/>
</dbReference>
<organism evidence="3 4">
    <name type="scientific">Thalassotalea litorea</name>
    <dbReference type="NCBI Taxonomy" id="2020715"/>
    <lineage>
        <taxon>Bacteria</taxon>
        <taxon>Pseudomonadati</taxon>
        <taxon>Pseudomonadota</taxon>
        <taxon>Gammaproteobacteria</taxon>
        <taxon>Alteromonadales</taxon>
        <taxon>Colwelliaceae</taxon>
        <taxon>Thalassotalea</taxon>
    </lineage>
</organism>
<sequence length="290" mass="31989">MKKYIQVLITNPLKRCYLPSLLLLIGTSQLSHANDNLLIDLQGEVMQGSLMVGKTLPGNQVYLDDRALKVSRHGLFTFGFSRDDEHSYQLKLVNGDKQQIKTLEPAKREYKIQRVNGIAKKIMEPDPNDVARARKDSKQIGEVRNIASDSIDFAHGFIAPSKGRITGVYGSQRVYNGKPGNPHYGLDYAGKTGTLVQAPAAGIVTLWVPDMFYSGGTLVIDHGHGVTSTFLHLSGSLVTEGDKVLQGQNVAKIGSTGRSTGPHLDWRINWFNVRLDPALVLKLPNMHTFQ</sequence>
<dbReference type="Pfam" id="PF01551">
    <property type="entry name" value="Peptidase_M23"/>
    <property type="match status" value="1"/>
</dbReference>
<gene>
    <name evidence="3" type="ORF">FE810_05580</name>
</gene>
<proteinExistence type="predicted"/>
<evidence type="ECO:0000313" key="3">
    <source>
        <dbReference type="EMBL" id="TLU66422.1"/>
    </source>
</evidence>
<evidence type="ECO:0000259" key="2">
    <source>
        <dbReference type="Pfam" id="PF01551"/>
    </source>
</evidence>
<keyword evidence="1" id="KW-0732">Signal</keyword>
<dbReference type="InterPro" id="IPR050570">
    <property type="entry name" value="Cell_wall_metabolism_enzyme"/>
</dbReference>
<dbReference type="AlphaFoldDB" id="A0A5R9IMC2"/>
<reference evidence="3 4" key="1">
    <citation type="submission" date="2019-05" db="EMBL/GenBank/DDBJ databases">
        <title>Genome sequences of Thalassotalea litorea 1K03283.</title>
        <authorList>
            <person name="Zhang D."/>
        </authorList>
    </citation>
    <scope>NUCLEOTIDE SEQUENCE [LARGE SCALE GENOMIC DNA]</scope>
    <source>
        <strain evidence="3 4">MCCC 1K03283</strain>
    </source>
</reference>
<dbReference type="Gene3D" id="2.70.70.10">
    <property type="entry name" value="Glucose Permease (Domain IIA)"/>
    <property type="match status" value="1"/>
</dbReference>